<protein>
    <recommendedName>
        <fullName evidence="3">Murein transglycosylase</fullName>
    </recommendedName>
</protein>
<evidence type="ECO:0008006" key="3">
    <source>
        <dbReference type="Google" id="ProtNLM"/>
    </source>
</evidence>
<sequence>MSPTSYQAAPPRVRGCALYSDRFVMQPLFYINHDFVCKLNDMALYGLFFAQNLPKGMRTHFISPGGLLSSSRGNGQLKDEI</sequence>
<accession>A0A2J0PJV6</accession>
<dbReference type="EMBL" id="NEEU01000015">
    <property type="protein sequence ID" value="PJD71837.1"/>
    <property type="molecule type" value="Genomic_DNA"/>
</dbReference>
<evidence type="ECO:0000313" key="1">
    <source>
        <dbReference type="EMBL" id="PJD71837.1"/>
    </source>
</evidence>
<dbReference type="Proteomes" id="UP000230495">
    <property type="component" value="Unassembled WGS sequence"/>
</dbReference>
<organism evidence="1">
    <name type="scientific">Enterobacter kobei</name>
    <dbReference type="NCBI Taxonomy" id="208224"/>
    <lineage>
        <taxon>Bacteria</taxon>
        <taxon>Pseudomonadati</taxon>
        <taxon>Pseudomonadota</taxon>
        <taxon>Gammaproteobacteria</taxon>
        <taxon>Enterobacterales</taxon>
        <taxon>Enterobacteriaceae</taxon>
        <taxon>Enterobacter</taxon>
        <taxon>Enterobacter cloacae complex</taxon>
    </lineage>
</organism>
<gene>
    <name evidence="1" type="ORF">B9Q37_19410</name>
</gene>
<proteinExistence type="predicted"/>
<name>A0A2J0PJV6_9ENTR</name>
<dbReference type="AlphaFoldDB" id="A0A2J0PJV6"/>
<evidence type="ECO:0000313" key="2">
    <source>
        <dbReference type="Proteomes" id="UP000230495"/>
    </source>
</evidence>
<comment type="caution">
    <text evidence="1">The sequence shown here is derived from an EMBL/GenBank/DDBJ whole genome shotgun (WGS) entry which is preliminary data.</text>
</comment>
<reference evidence="1 2" key="1">
    <citation type="journal article" date="2017" name="J. Antimicrob. Chemother.">
        <title>Characterization of the population structure, drug resistance mechanisms and plasmids of the community-associated Enterobacter cloacae complex in China.</title>
        <authorList>
            <person name="Zhou K."/>
            <person name="Yu W."/>
            <person name="Cao X."/>
            <person name="Shen P."/>
            <person name="Lu H."/>
            <person name="Luo Q."/>
            <person name="Rossen J.W.A."/>
            <person name="Xiao Y."/>
        </authorList>
    </citation>
    <scope>NUCLEOTIDE SEQUENCE [LARGE SCALE GENOMIC DNA]</scope>
    <source>
        <strain evidence="1">ECC1097</strain>
    </source>
</reference>